<dbReference type="GO" id="GO:0004674">
    <property type="term" value="F:protein serine/threonine kinase activity"/>
    <property type="evidence" value="ECO:0007669"/>
    <property type="project" value="TreeGrafter"/>
</dbReference>
<dbReference type="InterPro" id="IPR000719">
    <property type="entry name" value="Prot_kinase_dom"/>
</dbReference>
<evidence type="ECO:0000259" key="5">
    <source>
        <dbReference type="PROSITE" id="PS50011"/>
    </source>
</evidence>
<evidence type="ECO:0000256" key="3">
    <source>
        <dbReference type="ARBA" id="ARBA00022777"/>
    </source>
</evidence>
<evidence type="ECO:0000313" key="6">
    <source>
        <dbReference type="Proteomes" id="UP000515125"/>
    </source>
</evidence>
<dbReference type="GeneID" id="34619882"/>
<dbReference type="GO" id="GO:0005524">
    <property type="term" value="F:ATP binding"/>
    <property type="evidence" value="ECO:0007669"/>
    <property type="project" value="UniProtKB-KW"/>
</dbReference>
<reference evidence="7" key="1">
    <citation type="submission" date="2025-08" db="UniProtKB">
        <authorList>
            <consortium name="RefSeq"/>
        </authorList>
    </citation>
    <scope>IDENTIFICATION</scope>
</reference>
<evidence type="ECO:0000313" key="7">
    <source>
        <dbReference type="RefSeq" id="XP_026192737.1"/>
    </source>
</evidence>
<gene>
    <name evidence="7" type="primary">LOC34619882</name>
</gene>
<keyword evidence="3" id="KW-0418">Kinase</keyword>
<evidence type="ECO:0000256" key="2">
    <source>
        <dbReference type="ARBA" id="ARBA00022741"/>
    </source>
</evidence>
<dbReference type="PANTHER" id="PTHR43289:SF33">
    <property type="entry name" value="SERINE_THREONINE KINASE 31"/>
    <property type="match status" value="1"/>
</dbReference>
<evidence type="ECO:0000256" key="1">
    <source>
        <dbReference type="ARBA" id="ARBA00022679"/>
    </source>
</evidence>
<name>A0A6P6RZG9_9EIME</name>
<dbReference type="AlphaFoldDB" id="A0A6P6RZG9"/>
<dbReference type="PANTHER" id="PTHR43289">
    <property type="entry name" value="MITOGEN-ACTIVATED PROTEIN KINASE KINASE KINASE 20-RELATED"/>
    <property type="match status" value="1"/>
</dbReference>
<keyword evidence="4" id="KW-0067">ATP-binding</keyword>
<dbReference type="InterPro" id="IPR008271">
    <property type="entry name" value="Ser/Thr_kinase_AS"/>
</dbReference>
<accession>A0A6P6RZG9</accession>
<keyword evidence="6" id="KW-1185">Reference proteome</keyword>
<dbReference type="RefSeq" id="XP_026192737.1">
    <property type="nucleotide sequence ID" value="XM_026336952.1"/>
</dbReference>
<proteinExistence type="predicted"/>
<protein>
    <submittedName>
        <fullName evidence="7">Uncharacterized protein LOC34619882</fullName>
    </submittedName>
</protein>
<keyword evidence="2" id="KW-0547">Nucleotide-binding</keyword>
<dbReference type="Proteomes" id="UP000515125">
    <property type="component" value="Unplaced"/>
</dbReference>
<dbReference type="PROSITE" id="PS50011">
    <property type="entry name" value="PROTEIN_KINASE_DOM"/>
    <property type="match status" value="1"/>
</dbReference>
<dbReference type="OrthoDB" id="346907at2759"/>
<dbReference type="PROSITE" id="PS00108">
    <property type="entry name" value="PROTEIN_KINASE_ST"/>
    <property type="match status" value="1"/>
</dbReference>
<organism evidence="6 7">
    <name type="scientific">Cyclospora cayetanensis</name>
    <dbReference type="NCBI Taxonomy" id="88456"/>
    <lineage>
        <taxon>Eukaryota</taxon>
        <taxon>Sar</taxon>
        <taxon>Alveolata</taxon>
        <taxon>Apicomplexa</taxon>
        <taxon>Conoidasida</taxon>
        <taxon>Coccidia</taxon>
        <taxon>Eucoccidiorida</taxon>
        <taxon>Eimeriorina</taxon>
        <taxon>Eimeriidae</taxon>
        <taxon>Cyclospora</taxon>
    </lineage>
</organism>
<sequence length="1110" mass="122329">MALELPLCKLSLTDLSPAVGAGNYGEVHPVDLDYLTGAACNEALALLMPTATGSSAGEADVKFAVKIFRESSLTDLMGAEHELRGITKSTWFKLLRAVKRIRYDAAHILVRQLSSAKAATPANFARAVTSYLNFLCYLLAQQLDLKDALNLSVLKEILQSPRELDTLKFLQQAKNLRASDFLRHIKTMRKAASAKSFLDELEKVGQAFIQIEKALQKIDLTVWAAIQDSPARDRVSHYSAMGRSNFSWALPLGRVLAKDQDGQLYWGFLMELFDGDMKVCCLGQGVHVPIQPTANTKREGFYMDGWVISDHNNALKKLLEDKHSLLAVSSGLLQPFVFMHNFFGLGHLDIKPANLLFSINRQVDPRSPPRLAAGDFGMAAPLGQPISIQGTLAFMPPELETPKRHFPLASSYLRVAMPDSDVYALGLTLSYFWGVSTQLPSLFPWIERCIVPNLSAGAKFSFGTLASPSPPQLYTPELRAHLKQCMQPGGKIEKLYISPMPLLVKTKIAQMTEVNAMVRISMSNAYAYLSVAGALEEVRLGSKEGSRMLGEAKATVIFPLALQRSQLIAVNAEGPERQHEATKVLRALQDLACAPLSRTLKLNVHHLFLVWYVAAYSPIEEAVGASIGPLSLETVLPLKRLPAATAHEIETVKQQLAADLNWPSLQQQNGADEKIRDLVDAVFGVCMEGLDLLIQQEIVARKMAAASIAVAKATQLYVHTEIFASYVSWASVDRLSRVALRRCVSSLPVASTIHMKQASGAKVSEEELSLLQDCIWNHLEAATRETHYGLPWGVARARNDFGFTEAKVTEIIINSMINNISQTAWTTENAKKLLQLQVARAIYRLPYGSLPKGTDYMGIFEAVMLEMSRDRFVPIPFLNWEAREEYTEALYGLTLKQFREAVTLFATKEELHLKAVDTLRWLTTEQKMALTASSLSKLLPEALREPRRFSPSEADGKSAFEELLNQALTKAREVIALIRRLTYPAKDALNELVGELATLNSCATTKHPPGTLIAVAVVGNIAENYISSSAGYADCFPYTLLCVTCSSLAPGCRLYTAVLTRPNTSGGFDTVDEEELLVSPDEQHTKYRVLAVPPKTGTGTPHTVQLHALH</sequence>
<dbReference type="SUPFAM" id="SSF56112">
    <property type="entry name" value="Protein kinase-like (PK-like)"/>
    <property type="match status" value="1"/>
</dbReference>
<dbReference type="SMART" id="SM00220">
    <property type="entry name" value="S_TKc"/>
    <property type="match status" value="1"/>
</dbReference>
<dbReference type="InterPro" id="IPR011009">
    <property type="entry name" value="Kinase-like_dom_sf"/>
</dbReference>
<feature type="domain" description="Protein kinase" evidence="5">
    <location>
        <begin position="13"/>
        <end position="529"/>
    </location>
</feature>
<dbReference type="Gene3D" id="1.10.510.10">
    <property type="entry name" value="Transferase(Phosphotransferase) domain 1"/>
    <property type="match status" value="1"/>
</dbReference>
<keyword evidence="1" id="KW-0808">Transferase</keyword>
<evidence type="ECO:0000256" key="4">
    <source>
        <dbReference type="ARBA" id="ARBA00022840"/>
    </source>
</evidence>